<reference evidence="6" key="1">
    <citation type="submission" date="2017-05" db="EMBL/GenBank/DDBJ databases">
        <title>The Genome Sequence of Enterococcus sp. 9E7_DIV0242.</title>
        <authorList>
            <consortium name="The Broad Institute Genomics Platform"/>
            <consortium name="The Broad Institute Genomic Center for Infectious Diseases"/>
            <person name="Earl A."/>
            <person name="Manson A."/>
            <person name="Schwartman J."/>
            <person name="Gilmore M."/>
            <person name="Abouelleil A."/>
            <person name="Cao P."/>
            <person name="Chapman S."/>
            <person name="Cusick C."/>
            <person name="Shea T."/>
            <person name="Young S."/>
            <person name="Neafsey D."/>
            <person name="Nusbaum C."/>
            <person name="Birren B."/>
        </authorList>
    </citation>
    <scope>NUCLEOTIDE SEQUENCE [LARGE SCALE GENOMIC DNA]</scope>
    <source>
        <strain evidence="6">9E7_DIV0242</strain>
    </source>
</reference>
<dbReference type="InterPro" id="IPR046348">
    <property type="entry name" value="SIS_dom_sf"/>
</dbReference>
<evidence type="ECO:0000259" key="4">
    <source>
        <dbReference type="PROSITE" id="PS51071"/>
    </source>
</evidence>
<reference evidence="7" key="2">
    <citation type="submission" date="2017-05" db="EMBL/GenBank/DDBJ databases">
        <authorList>
            <consortium name="The Broad Institute Genomics Platform"/>
            <consortium name="The Broad Institute Genomic Center for Infectious Diseases"/>
            <person name="Earl A."/>
            <person name="Manson A."/>
            <person name="Schwartman J."/>
            <person name="Gilmore M."/>
            <person name="Abouelleil A."/>
            <person name="Cao P."/>
            <person name="Chapman S."/>
            <person name="Cusick C."/>
            <person name="Shea T."/>
            <person name="Young S."/>
            <person name="Neafsey D."/>
            <person name="Nusbaum C."/>
            <person name="Birren B."/>
        </authorList>
    </citation>
    <scope>NUCLEOTIDE SEQUENCE</scope>
    <source>
        <strain evidence="7">9E7_DIV0242</strain>
    </source>
</reference>
<evidence type="ECO:0000256" key="2">
    <source>
        <dbReference type="ARBA" id="ARBA00023125"/>
    </source>
</evidence>
<dbReference type="Gene3D" id="1.10.10.10">
    <property type="entry name" value="Winged helix-like DNA-binding domain superfamily/Winged helix DNA-binding domain"/>
    <property type="match status" value="1"/>
</dbReference>
<evidence type="ECO:0000313" key="7">
    <source>
        <dbReference type="EMBL" id="WYJ89591.1"/>
    </source>
</evidence>
<dbReference type="Proteomes" id="UP000195141">
    <property type="component" value="Chromosome"/>
</dbReference>
<evidence type="ECO:0000256" key="1">
    <source>
        <dbReference type="ARBA" id="ARBA00023015"/>
    </source>
</evidence>
<gene>
    <name evidence="7" type="ORF">A5888_001314</name>
    <name evidence="6" type="ORF">A5888_003275</name>
</gene>
<dbReference type="InterPro" id="IPR035472">
    <property type="entry name" value="RpiR-like_SIS"/>
</dbReference>
<dbReference type="AlphaFoldDB" id="A0A242K2G6"/>
<dbReference type="GO" id="GO:1901135">
    <property type="term" value="P:carbohydrate derivative metabolic process"/>
    <property type="evidence" value="ECO:0007669"/>
    <property type="project" value="InterPro"/>
</dbReference>
<dbReference type="EMBL" id="CP147247">
    <property type="protein sequence ID" value="WYJ89591.1"/>
    <property type="molecule type" value="Genomic_DNA"/>
</dbReference>
<dbReference type="PANTHER" id="PTHR30514:SF1">
    <property type="entry name" value="HTH-TYPE TRANSCRIPTIONAL REGULATOR HEXR-RELATED"/>
    <property type="match status" value="1"/>
</dbReference>
<dbReference type="CDD" id="cd05013">
    <property type="entry name" value="SIS_RpiR"/>
    <property type="match status" value="1"/>
</dbReference>
<keyword evidence="1" id="KW-0805">Transcription regulation</keyword>
<organism evidence="6">
    <name type="scientific">Candidatus Enterococcus clewellii</name>
    <dbReference type="NCBI Taxonomy" id="1834193"/>
    <lineage>
        <taxon>Bacteria</taxon>
        <taxon>Bacillati</taxon>
        <taxon>Bacillota</taxon>
        <taxon>Bacilli</taxon>
        <taxon>Lactobacillales</taxon>
        <taxon>Enterococcaceae</taxon>
        <taxon>Enterococcus</taxon>
    </lineage>
</organism>
<dbReference type="OrthoDB" id="1648815at2"/>
<name>A0A242K2G6_9ENTE</name>
<dbReference type="GO" id="GO:0003700">
    <property type="term" value="F:DNA-binding transcription factor activity"/>
    <property type="evidence" value="ECO:0007669"/>
    <property type="project" value="InterPro"/>
</dbReference>
<keyword evidence="3" id="KW-0804">Transcription</keyword>
<protein>
    <recommendedName>
        <fullName evidence="9">Phosphosugar-binding transcriptional regulator</fullName>
    </recommendedName>
</protein>
<dbReference type="InterPro" id="IPR047640">
    <property type="entry name" value="RpiR-like"/>
</dbReference>
<evidence type="ECO:0000256" key="3">
    <source>
        <dbReference type="ARBA" id="ARBA00023163"/>
    </source>
</evidence>
<dbReference type="Pfam" id="PF01380">
    <property type="entry name" value="SIS"/>
    <property type="match status" value="1"/>
</dbReference>
<dbReference type="GO" id="GO:0003677">
    <property type="term" value="F:DNA binding"/>
    <property type="evidence" value="ECO:0007669"/>
    <property type="project" value="UniProtKB-KW"/>
</dbReference>
<dbReference type="InterPro" id="IPR009057">
    <property type="entry name" value="Homeodomain-like_sf"/>
</dbReference>
<feature type="domain" description="SIS" evidence="5">
    <location>
        <begin position="123"/>
        <end position="263"/>
    </location>
</feature>
<sequence>MDAETLIRQNYKKFSKVNKKIADFILKNPSEMLKMTASEIADRSQTSPASVTRFARSINFDGLDELKLSIASKQGDQKNKKNLDPIISKDDSIEELCEKVALLLGTTVNDLMYSLDKGQVEQAINTIKGAQTIYLLGIGASSLTAYNLYHKFNRAGRKAMFNFDPHMNLEFMNYSTTEDVVIAVSYSGHTKEVLLACEIAQKNQTPIIFITRNDGERIRQISDLLLIVPDNEHLVRIGAISSIASSMAVGDILYLGSIQDRIEEDIQTRMIETNTLVNRLKEG</sequence>
<dbReference type="GO" id="GO:0097367">
    <property type="term" value="F:carbohydrate derivative binding"/>
    <property type="evidence" value="ECO:0007669"/>
    <property type="project" value="InterPro"/>
</dbReference>
<dbReference type="PROSITE" id="PS51464">
    <property type="entry name" value="SIS"/>
    <property type="match status" value="1"/>
</dbReference>
<accession>A0A242K2G6</accession>
<proteinExistence type="predicted"/>
<feature type="domain" description="HTH rpiR-type" evidence="4">
    <location>
        <begin position="1"/>
        <end position="77"/>
    </location>
</feature>
<dbReference type="RefSeq" id="WP_086350280.1">
    <property type="nucleotide sequence ID" value="NZ_CP147247.1"/>
</dbReference>
<dbReference type="EMBL" id="NGMM01000006">
    <property type="protein sequence ID" value="OTP12696.1"/>
    <property type="molecule type" value="Genomic_DNA"/>
</dbReference>
<evidence type="ECO:0008006" key="9">
    <source>
        <dbReference type="Google" id="ProtNLM"/>
    </source>
</evidence>
<reference evidence="7" key="3">
    <citation type="submission" date="2024-03" db="EMBL/GenBank/DDBJ databases">
        <title>The Genome Sequence of Enterococcus sp. DIV0242b.</title>
        <authorList>
            <consortium name="The Broad Institute Genomics Platform"/>
            <consortium name="The Broad Institute Microbial Omics Core"/>
            <consortium name="The Broad Institute Genomic Center for Infectious Diseases"/>
            <person name="Earl A."/>
            <person name="Manson A."/>
            <person name="Gilmore M."/>
            <person name="Schwartman J."/>
            <person name="Shea T."/>
            <person name="Abouelleil A."/>
            <person name="Cao P."/>
            <person name="Chapman S."/>
            <person name="Cusick C."/>
            <person name="Young S."/>
            <person name="Neafsey D."/>
            <person name="Nusbaum C."/>
            <person name="Birren B."/>
        </authorList>
    </citation>
    <scope>NUCLEOTIDE SEQUENCE</scope>
    <source>
        <strain evidence="7">9E7_DIV0242</strain>
    </source>
</reference>
<keyword evidence="8" id="KW-1185">Reference proteome</keyword>
<evidence type="ECO:0000313" key="6">
    <source>
        <dbReference type="EMBL" id="OTP12696.1"/>
    </source>
</evidence>
<keyword evidence="2" id="KW-0238">DNA-binding</keyword>
<dbReference type="Pfam" id="PF01418">
    <property type="entry name" value="HTH_6"/>
    <property type="match status" value="1"/>
</dbReference>
<dbReference type="SUPFAM" id="SSF46689">
    <property type="entry name" value="Homeodomain-like"/>
    <property type="match status" value="1"/>
</dbReference>
<dbReference type="SUPFAM" id="SSF53697">
    <property type="entry name" value="SIS domain"/>
    <property type="match status" value="1"/>
</dbReference>
<dbReference type="InterPro" id="IPR000281">
    <property type="entry name" value="HTH_RpiR"/>
</dbReference>
<dbReference type="PROSITE" id="PS51071">
    <property type="entry name" value="HTH_RPIR"/>
    <property type="match status" value="1"/>
</dbReference>
<evidence type="ECO:0000313" key="8">
    <source>
        <dbReference type="Proteomes" id="UP000195141"/>
    </source>
</evidence>
<dbReference type="PANTHER" id="PTHR30514">
    <property type="entry name" value="GLUCOKINASE"/>
    <property type="match status" value="1"/>
</dbReference>
<dbReference type="Gene3D" id="3.40.50.10490">
    <property type="entry name" value="Glucose-6-phosphate isomerase like protein, domain 1"/>
    <property type="match status" value="1"/>
</dbReference>
<evidence type="ECO:0000259" key="5">
    <source>
        <dbReference type="PROSITE" id="PS51464"/>
    </source>
</evidence>
<dbReference type="InterPro" id="IPR001347">
    <property type="entry name" value="SIS_dom"/>
</dbReference>
<dbReference type="InterPro" id="IPR036388">
    <property type="entry name" value="WH-like_DNA-bd_sf"/>
</dbReference>